<evidence type="ECO:0000256" key="3">
    <source>
        <dbReference type="ARBA" id="ARBA00022989"/>
    </source>
</evidence>
<keyword evidence="2 5" id="KW-0812">Transmembrane</keyword>
<feature type="transmembrane region" description="Helical" evidence="5">
    <location>
        <begin position="121"/>
        <end position="140"/>
    </location>
</feature>
<evidence type="ECO:0000256" key="2">
    <source>
        <dbReference type="ARBA" id="ARBA00022692"/>
    </source>
</evidence>
<sequence length="511" mass="54773">MQTTFLNFKSFQNVNIKNEILAGLTVAMTMIPESLSFAILAGLSPLTGLYAAFLMGIVTAFLGGRPGMVSGGAGATVVVLIALAASHGVEYLFAAVVLAGVLQLLVGILKLGKFVRLIPQPVMYGFLNGLAVIIFMAQVAQFKVTENGVSSWMEGSALAIMAGLTLLTIAIVFIFPKITKAVPSSLVAIIVVFVLVYFFNINTKKVLDIASVSGSLPSFHIPNIPFNIETLKIILPYAAIMAGVGLIESLLTLNMVDEITNTKGRSNKEACAQGIANITNGFFGGMGGCAMVAQTLVNIDAGARTRISAIIGAVTILIIILAGGPIIEQIPMAALVGVMMMVAIGTFEWISFRIITKMPKSDIFVGILVAIITVLLHNLALAVLIGVIISALVFAWDNAKRIRARKSIDSNGIKNYEIYGPLFFGSTTAFVDKFDAENDPEKIIIDFKESRIVDMSAIDALKKVTKKYKTHNKEVVLKHLSADCIQLLDNASGFIEVNIHEDPTYKVLKDK</sequence>
<feature type="transmembrane region" description="Helical" evidence="5">
    <location>
        <begin position="152"/>
        <end position="174"/>
    </location>
</feature>
<feature type="transmembrane region" description="Helical" evidence="5">
    <location>
        <begin position="234"/>
        <end position="256"/>
    </location>
</feature>
<feature type="transmembrane region" description="Helical" evidence="5">
    <location>
        <begin position="307"/>
        <end position="327"/>
    </location>
</feature>
<keyword evidence="3 5" id="KW-1133">Transmembrane helix</keyword>
<dbReference type="PROSITE" id="PS50801">
    <property type="entry name" value="STAS"/>
    <property type="match status" value="1"/>
</dbReference>
<dbReference type="Gene3D" id="3.30.750.24">
    <property type="entry name" value="STAS domain"/>
    <property type="match status" value="1"/>
</dbReference>
<feature type="transmembrane region" description="Helical" evidence="5">
    <location>
        <begin position="91"/>
        <end position="109"/>
    </location>
</feature>
<dbReference type="PANTHER" id="PTHR43310:SF1">
    <property type="entry name" value="SULFATE TRANSPORTER YBAR-RELATED"/>
    <property type="match status" value="1"/>
</dbReference>
<feature type="domain" description="STAS" evidence="6">
    <location>
        <begin position="411"/>
        <end position="511"/>
    </location>
</feature>
<dbReference type="SUPFAM" id="SSF52091">
    <property type="entry name" value="SpoIIaa-like"/>
    <property type="match status" value="1"/>
</dbReference>
<accession>A0ABY1P923</accession>
<keyword evidence="4 5" id="KW-0472">Membrane</keyword>
<feature type="transmembrane region" description="Helical" evidence="5">
    <location>
        <begin position="68"/>
        <end position="85"/>
    </location>
</feature>
<evidence type="ECO:0000259" key="6">
    <source>
        <dbReference type="PROSITE" id="PS50801"/>
    </source>
</evidence>
<organism evidence="7 8">
    <name type="scientific">Chryseobacterium profundimaris</name>
    <dbReference type="NCBI Taxonomy" id="1387275"/>
    <lineage>
        <taxon>Bacteria</taxon>
        <taxon>Pseudomonadati</taxon>
        <taxon>Bacteroidota</taxon>
        <taxon>Flavobacteriia</taxon>
        <taxon>Flavobacteriales</taxon>
        <taxon>Weeksellaceae</taxon>
        <taxon>Chryseobacterium group</taxon>
        <taxon>Chryseobacterium</taxon>
    </lineage>
</organism>
<protein>
    <submittedName>
        <fullName evidence="7">Sulfate permease, SulP family</fullName>
    </submittedName>
</protein>
<dbReference type="EMBL" id="FXTZ01000010">
    <property type="protein sequence ID" value="SMP27724.1"/>
    <property type="molecule type" value="Genomic_DNA"/>
</dbReference>
<dbReference type="InterPro" id="IPR036513">
    <property type="entry name" value="STAS_dom_sf"/>
</dbReference>
<proteinExistence type="predicted"/>
<dbReference type="RefSeq" id="WP_283422808.1">
    <property type="nucleotide sequence ID" value="NZ_FXTZ01000010.1"/>
</dbReference>
<dbReference type="InterPro" id="IPR052706">
    <property type="entry name" value="Membrane-Transporter-like"/>
</dbReference>
<feature type="transmembrane region" description="Helical" evidence="5">
    <location>
        <begin position="363"/>
        <end position="396"/>
    </location>
</feature>
<dbReference type="InterPro" id="IPR002645">
    <property type="entry name" value="STAS_dom"/>
</dbReference>
<gene>
    <name evidence="7" type="ORF">SAMN06264346_11018</name>
</gene>
<comment type="caution">
    <text evidence="7">The sequence shown here is derived from an EMBL/GenBank/DDBJ whole genome shotgun (WGS) entry which is preliminary data.</text>
</comment>
<reference evidence="7 8" key="1">
    <citation type="submission" date="2017-05" db="EMBL/GenBank/DDBJ databases">
        <authorList>
            <person name="Varghese N."/>
            <person name="Submissions S."/>
        </authorList>
    </citation>
    <scope>NUCLEOTIDE SEQUENCE [LARGE SCALE GENOMIC DNA]</scope>
    <source>
        <strain evidence="7 8">DSM 28214</strain>
    </source>
</reference>
<feature type="transmembrane region" description="Helical" evidence="5">
    <location>
        <begin position="333"/>
        <end position="351"/>
    </location>
</feature>
<evidence type="ECO:0000256" key="5">
    <source>
        <dbReference type="SAM" id="Phobius"/>
    </source>
</evidence>
<dbReference type="PANTHER" id="PTHR43310">
    <property type="entry name" value="SULFATE TRANSPORTER YBAR-RELATED"/>
    <property type="match status" value="1"/>
</dbReference>
<name>A0ABY1P923_9FLAO</name>
<keyword evidence="8" id="KW-1185">Reference proteome</keyword>
<dbReference type="Proteomes" id="UP001157960">
    <property type="component" value="Unassembled WGS sequence"/>
</dbReference>
<feature type="transmembrane region" description="Helical" evidence="5">
    <location>
        <begin position="37"/>
        <end position="61"/>
    </location>
</feature>
<evidence type="ECO:0000256" key="1">
    <source>
        <dbReference type="ARBA" id="ARBA00004141"/>
    </source>
</evidence>
<dbReference type="CDD" id="cd07042">
    <property type="entry name" value="STAS_SulP_like_sulfate_transporter"/>
    <property type="match status" value="1"/>
</dbReference>
<evidence type="ECO:0000256" key="4">
    <source>
        <dbReference type="ARBA" id="ARBA00023136"/>
    </source>
</evidence>
<feature type="transmembrane region" description="Helical" evidence="5">
    <location>
        <begin position="181"/>
        <end position="199"/>
    </location>
</feature>
<evidence type="ECO:0000313" key="7">
    <source>
        <dbReference type="EMBL" id="SMP27724.1"/>
    </source>
</evidence>
<dbReference type="InterPro" id="IPR011547">
    <property type="entry name" value="SLC26A/SulP_dom"/>
</dbReference>
<dbReference type="Pfam" id="PF00916">
    <property type="entry name" value="Sulfate_transp"/>
    <property type="match status" value="1"/>
</dbReference>
<comment type="subcellular location">
    <subcellularLocation>
        <location evidence="1">Membrane</location>
        <topology evidence="1">Multi-pass membrane protein</topology>
    </subcellularLocation>
</comment>
<dbReference type="Pfam" id="PF01740">
    <property type="entry name" value="STAS"/>
    <property type="match status" value="1"/>
</dbReference>
<evidence type="ECO:0000313" key="8">
    <source>
        <dbReference type="Proteomes" id="UP001157960"/>
    </source>
</evidence>